<dbReference type="Pfam" id="PF05368">
    <property type="entry name" value="NmrA"/>
    <property type="match status" value="1"/>
</dbReference>
<evidence type="ECO:0000259" key="1">
    <source>
        <dbReference type="Pfam" id="PF05368"/>
    </source>
</evidence>
<reference evidence="2 3" key="1">
    <citation type="submission" date="2019-06" db="EMBL/GenBank/DDBJ databases">
        <title>Spirosoma utsteinense sp. nov. isolated from Antarctic ice-free soils.</title>
        <authorList>
            <person name="Tahon G."/>
        </authorList>
    </citation>
    <scope>NUCLEOTIDE SEQUENCE [LARGE SCALE GENOMIC DNA]</scope>
    <source>
        <strain evidence="2 3">LMG 31447</strain>
    </source>
</reference>
<dbReference type="SUPFAM" id="SSF51735">
    <property type="entry name" value="NAD(P)-binding Rossmann-fold domains"/>
    <property type="match status" value="1"/>
</dbReference>
<dbReference type="Gene3D" id="3.40.50.720">
    <property type="entry name" value="NAD(P)-binding Rossmann-like Domain"/>
    <property type="match status" value="1"/>
</dbReference>
<evidence type="ECO:0000313" key="3">
    <source>
        <dbReference type="Proteomes" id="UP000700732"/>
    </source>
</evidence>
<dbReference type="Gene3D" id="3.90.25.10">
    <property type="entry name" value="UDP-galactose 4-epimerase, domain 1"/>
    <property type="match status" value="1"/>
</dbReference>
<sequence>MDTQTDAKATNLSPAEQASLLITGATGTIGTELVNLLSRQGVVFRAMVRSAQDAETLSARPGVDAIIGDFDDPASLERALSGVKRAFLLTPSSERAEAQQLAFVDAARRAGVQHMVKLSQLAADADSPVRFLRYHAVVEQAIRDSGMAYTFLRPNLFMQGLLSFRQTIAEQGKLFAPIGDTPISLIDIRDIAGVAATAMTGPGHAGKIYTLTGPEALTHAQLAAQLSTSLGHSVTFVDIPPAVLRDELTKAGFPDWQADGLVEDYAHYKRGEASFVTQTVQEVTGQPSRHVADFAQDYRAAFS</sequence>
<dbReference type="RefSeq" id="WP_186741332.1">
    <property type="nucleotide sequence ID" value="NZ_VFIA01000052.1"/>
</dbReference>
<protein>
    <recommendedName>
        <fullName evidence="1">NmrA-like domain-containing protein</fullName>
    </recommendedName>
</protein>
<proteinExistence type="predicted"/>
<dbReference type="InterPro" id="IPR036291">
    <property type="entry name" value="NAD(P)-bd_dom_sf"/>
</dbReference>
<dbReference type="EMBL" id="VFIA01000052">
    <property type="protein sequence ID" value="MBC3794633.1"/>
    <property type="molecule type" value="Genomic_DNA"/>
</dbReference>
<keyword evidence="3" id="KW-1185">Reference proteome</keyword>
<dbReference type="Proteomes" id="UP000700732">
    <property type="component" value="Unassembled WGS sequence"/>
</dbReference>
<dbReference type="CDD" id="cd05269">
    <property type="entry name" value="TMR_SDR_a"/>
    <property type="match status" value="1"/>
</dbReference>
<name>A0ABR6WDR4_9BACT</name>
<dbReference type="InterPro" id="IPR051604">
    <property type="entry name" value="Ergot_Alk_Oxidoreductase"/>
</dbReference>
<gene>
    <name evidence="2" type="ORF">FH603_5163</name>
</gene>
<feature type="domain" description="NmrA-like" evidence="1">
    <location>
        <begin position="19"/>
        <end position="258"/>
    </location>
</feature>
<dbReference type="PANTHER" id="PTHR43162">
    <property type="match status" value="1"/>
</dbReference>
<organism evidence="2 3">
    <name type="scientific">Spirosoma utsteinense</name>
    <dbReference type="NCBI Taxonomy" id="2585773"/>
    <lineage>
        <taxon>Bacteria</taxon>
        <taxon>Pseudomonadati</taxon>
        <taxon>Bacteroidota</taxon>
        <taxon>Cytophagia</taxon>
        <taxon>Cytophagales</taxon>
        <taxon>Cytophagaceae</taxon>
        <taxon>Spirosoma</taxon>
    </lineage>
</organism>
<accession>A0ABR6WDR4</accession>
<dbReference type="InterPro" id="IPR008030">
    <property type="entry name" value="NmrA-like"/>
</dbReference>
<comment type="caution">
    <text evidence="2">The sequence shown here is derived from an EMBL/GenBank/DDBJ whole genome shotgun (WGS) entry which is preliminary data.</text>
</comment>
<evidence type="ECO:0000313" key="2">
    <source>
        <dbReference type="EMBL" id="MBC3794633.1"/>
    </source>
</evidence>
<dbReference type="PANTHER" id="PTHR43162:SF1">
    <property type="entry name" value="PRESTALK A DIFFERENTIATION PROTEIN A"/>
    <property type="match status" value="1"/>
</dbReference>